<protein>
    <submittedName>
        <fullName evidence="2">Uncharacterized protein</fullName>
    </submittedName>
</protein>
<evidence type="ECO:0000256" key="1">
    <source>
        <dbReference type="SAM" id="MobiDB-lite"/>
    </source>
</evidence>
<proteinExistence type="predicted"/>
<sequence>MQTTTTPTWQRHVTSPSRSMITCRRDHDTPPPSYDPKTTAYVRRQPPSPDNDTPAYENDTPAYENSRPYMETTHPRTKMNTAAHIRQRTPTYEDDHPHMRTTERRTAFVVRR</sequence>
<dbReference type="Proteomes" id="UP000054477">
    <property type="component" value="Unassembled WGS sequence"/>
</dbReference>
<evidence type="ECO:0000313" key="3">
    <source>
        <dbReference type="Proteomes" id="UP000054477"/>
    </source>
</evidence>
<dbReference type="AlphaFoldDB" id="A0A0C9WXD4"/>
<feature type="region of interest" description="Disordered" evidence="1">
    <location>
        <begin position="1"/>
        <end position="112"/>
    </location>
</feature>
<dbReference type="EMBL" id="KN839325">
    <property type="protein sequence ID" value="KIJ90001.1"/>
    <property type="molecule type" value="Genomic_DNA"/>
</dbReference>
<reference evidence="2 3" key="1">
    <citation type="submission" date="2014-04" db="EMBL/GenBank/DDBJ databases">
        <authorList>
            <consortium name="DOE Joint Genome Institute"/>
            <person name="Kuo A."/>
            <person name="Kohler A."/>
            <person name="Nagy L.G."/>
            <person name="Floudas D."/>
            <person name="Copeland A."/>
            <person name="Barry K.W."/>
            <person name="Cichocki N."/>
            <person name="Veneault-Fourrey C."/>
            <person name="LaButti K."/>
            <person name="Lindquist E.A."/>
            <person name="Lipzen A."/>
            <person name="Lundell T."/>
            <person name="Morin E."/>
            <person name="Murat C."/>
            <person name="Sun H."/>
            <person name="Tunlid A."/>
            <person name="Henrissat B."/>
            <person name="Grigoriev I.V."/>
            <person name="Hibbett D.S."/>
            <person name="Martin F."/>
            <person name="Nordberg H.P."/>
            <person name="Cantor M.N."/>
            <person name="Hua S.X."/>
        </authorList>
    </citation>
    <scope>NUCLEOTIDE SEQUENCE [LARGE SCALE GENOMIC DNA]</scope>
    <source>
        <strain evidence="2 3">LaAM-08-1</strain>
    </source>
</reference>
<dbReference type="HOGENOM" id="CLU_2146284_0_0_1"/>
<feature type="compositionally biased region" description="Basic and acidic residues" evidence="1">
    <location>
        <begin position="91"/>
        <end position="106"/>
    </location>
</feature>
<gene>
    <name evidence="2" type="ORF">K443DRAFT_15605</name>
</gene>
<evidence type="ECO:0000313" key="2">
    <source>
        <dbReference type="EMBL" id="KIJ90001.1"/>
    </source>
</evidence>
<feature type="compositionally biased region" description="Polar residues" evidence="1">
    <location>
        <begin position="1"/>
        <end position="20"/>
    </location>
</feature>
<reference evidence="3" key="2">
    <citation type="submission" date="2015-01" db="EMBL/GenBank/DDBJ databases">
        <title>Evolutionary Origins and Diversification of the Mycorrhizal Mutualists.</title>
        <authorList>
            <consortium name="DOE Joint Genome Institute"/>
            <consortium name="Mycorrhizal Genomics Consortium"/>
            <person name="Kohler A."/>
            <person name="Kuo A."/>
            <person name="Nagy L.G."/>
            <person name="Floudas D."/>
            <person name="Copeland A."/>
            <person name="Barry K.W."/>
            <person name="Cichocki N."/>
            <person name="Veneault-Fourrey C."/>
            <person name="LaButti K."/>
            <person name="Lindquist E.A."/>
            <person name="Lipzen A."/>
            <person name="Lundell T."/>
            <person name="Morin E."/>
            <person name="Murat C."/>
            <person name="Riley R."/>
            <person name="Ohm R."/>
            <person name="Sun H."/>
            <person name="Tunlid A."/>
            <person name="Henrissat B."/>
            <person name="Grigoriev I.V."/>
            <person name="Hibbett D.S."/>
            <person name="Martin F."/>
        </authorList>
    </citation>
    <scope>NUCLEOTIDE SEQUENCE [LARGE SCALE GENOMIC DNA]</scope>
    <source>
        <strain evidence="3">LaAM-08-1</strain>
    </source>
</reference>
<keyword evidence="3" id="KW-1185">Reference proteome</keyword>
<accession>A0A0C9WXD4</accession>
<name>A0A0C9WXD4_9AGAR</name>
<organism evidence="2 3">
    <name type="scientific">Laccaria amethystina LaAM-08-1</name>
    <dbReference type="NCBI Taxonomy" id="1095629"/>
    <lineage>
        <taxon>Eukaryota</taxon>
        <taxon>Fungi</taxon>
        <taxon>Dikarya</taxon>
        <taxon>Basidiomycota</taxon>
        <taxon>Agaricomycotina</taxon>
        <taxon>Agaricomycetes</taxon>
        <taxon>Agaricomycetidae</taxon>
        <taxon>Agaricales</taxon>
        <taxon>Agaricineae</taxon>
        <taxon>Hydnangiaceae</taxon>
        <taxon>Laccaria</taxon>
    </lineage>
</organism>